<evidence type="ECO:0000259" key="10">
    <source>
        <dbReference type="PROSITE" id="PS50802"/>
    </source>
</evidence>
<dbReference type="GO" id="GO:0005634">
    <property type="term" value="C:nucleus"/>
    <property type="evidence" value="ECO:0007669"/>
    <property type="project" value="TreeGrafter"/>
</dbReference>
<dbReference type="PROSITE" id="PS00028">
    <property type="entry name" value="ZINC_FINGER_C2H2_1"/>
    <property type="match status" value="1"/>
</dbReference>
<dbReference type="Gene3D" id="3.90.70.80">
    <property type="match status" value="1"/>
</dbReference>
<evidence type="ECO:0000256" key="3">
    <source>
        <dbReference type="ARBA" id="ARBA00022723"/>
    </source>
</evidence>
<evidence type="ECO:0000256" key="5">
    <source>
        <dbReference type="ARBA" id="ARBA00022786"/>
    </source>
</evidence>
<dbReference type="Gene3D" id="3.10.20.90">
    <property type="entry name" value="Phosphatidylinositol 3-kinase Catalytic Subunit, Chain A, domain 1"/>
    <property type="match status" value="1"/>
</dbReference>
<dbReference type="GO" id="GO:0004843">
    <property type="term" value="F:cysteine-type deubiquitinase activity"/>
    <property type="evidence" value="ECO:0007669"/>
    <property type="project" value="UniProtKB-UniRule"/>
</dbReference>
<dbReference type="GO" id="GO:0030968">
    <property type="term" value="P:endoplasmic reticulum unfolded protein response"/>
    <property type="evidence" value="ECO:0007669"/>
    <property type="project" value="TreeGrafter"/>
</dbReference>
<reference evidence="11 12" key="1">
    <citation type="submission" date="2023-10" db="EMBL/GenBank/DDBJ databases">
        <title>Draft genome sequence of Xylaria bambusicola isolate GMP-LS, the root and basal stem rot pathogen of sugarcane in Indonesia.</title>
        <authorList>
            <person name="Selvaraj P."/>
            <person name="Muralishankar V."/>
            <person name="Muruganantham S."/>
            <person name="Sp S."/>
            <person name="Haryani S."/>
            <person name="Lau K.J.X."/>
            <person name="Naqvi N.I."/>
        </authorList>
    </citation>
    <scope>NUCLEOTIDE SEQUENCE [LARGE SCALE GENOMIC DNA]</scope>
    <source>
        <strain evidence="11">GMP-LS</strain>
    </source>
</reference>
<dbReference type="AlphaFoldDB" id="A0AAN7UBJ4"/>
<keyword evidence="9" id="KW-0963">Cytoplasm</keyword>
<protein>
    <recommendedName>
        <fullName evidence="9">Ubiquitin thioesterase OTU</fullName>
        <ecNumber evidence="9">3.4.19.12</ecNumber>
    </recommendedName>
</protein>
<accession>A0AAN7UBJ4</accession>
<comment type="subcellular location">
    <subcellularLocation>
        <location evidence="9">Cytoplasm</location>
    </subcellularLocation>
</comment>
<feature type="domain" description="OTU" evidence="10">
    <location>
        <begin position="142"/>
        <end position="272"/>
    </location>
</feature>
<dbReference type="GO" id="GO:0016579">
    <property type="term" value="P:protein deubiquitination"/>
    <property type="evidence" value="ECO:0007669"/>
    <property type="project" value="TreeGrafter"/>
</dbReference>
<dbReference type="Pfam" id="PF21403">
    <property type="entry name" value="OTU1_UBXL"/>
    <property type="match status" value="1"/>
</dbReference>
<dbReference type="InterPro" id="IPR003323">
    <property type="entry name" value="OTU_dom"/>
</dbReference>
<gene>
    <name evidence="11" type="ORF">RRF57_001229</name>
</gene>
<dbReference type="PANTHER" id="PTHR13312:SF0">
    <property type="entry name" value="UBIQUITIN THIOESTERASE OTU1"/>
    <property type="match status" value="1"/>
</dbReference>
<dbReference type="CDD" id="cd22745">
    <property type="entry name" value="OTU_OTU1"/>
    <property type="match status" value="1"/>
</dbReference>
<evidence type="ECO:0000256" key="9">
    <source>
        <dbReference type="RuleBase" id="RU367104"/>
    </source>
</evidence>
<proteinExistence type="predicted"/>
<sequence>MRIRFRGPSGGGFLELPEDSTVDDLMSALEAETGSGAIVVKFGWPLQTLDMQQGDLKVRVRELGLQREILTIVPIENSPVAVASAPTSAITPAADLDAQLAASLSYGSGEDVKVEMSESRTNLAGSSRLRLGSWWAHIFTIPVLRVMPDDGDCMFTAVGGALGGLVPVGIAHRAEYTPAILRRIVVDTILENPLRFDDNFLGARPETYCNRLLNGMWGGGIELSILSEIFRVEICSVDVKTSKAYHFGEQEDYAEFCVVVYSGVHYDRVAEATTEGAMGMVEFDVTRWNAVGNERILRYTQENICQILRDRHYYTSVSDFIVVCNQCHEILQGEKAITQHARQTGHSGVTEIEDMT</sequence>
<evidence type="ECO:0000256" key="7">
    <source>
        <dbReference type="ARBA" id="ARBA00022807"/>
    </source>
</evidence>
<keyword evidence="4" id="KW-0863">Zinc-finger</keyword>
<evidence type="ECO:0000256" key="6">
    <source>
        <dbReference type="ARBA" id="ARBA00022801"/>
    </source>
</evidence>
<evidence type="ECO:0000313" key="12">
    <source>
        <dbReference type="Proteomes" id="UP001305414"/>
    </source>
</evidence>
<dbReference type="Pfam" id="PF24560">
    <property type="entry name" value="zf-C2H2_OTU1_C"/>
    <property type="match status" value="1"/>
</dbReference>
<keyword evidence="7 9" id="KW-0788">Thiol protease</keyword>
<name>A0AAN7UBJ4_9PEZI</name>
<comment type="catalytic activity">
    <reaction evidence="1 9">
        <text>Thiol-dependent hydrolysis of ester, thioester, amide, peptide and isopeptide bonds formed by the C-terminal Gly of ubiquitin (a 76-residue protein attached to proteins as an intracellular targeting signal).</text>
        <dbReference type="EC" id="3.4.19.12"/>
    </reaction>
</comment>
<evidence type="ECO:0000256" key="1">
    <source>
        <dbReference type="ARBA" id="ARBA00000707"/>
    </source>
</evidence>
<dbReference type="GO" id="GO:0005829">
    <property type="term" value="C:cytosol"/>
    <property type="evidence" value="ECO:0007669"/>
    <property type="project" value="TreeGrafter"/>
</dbReference>
<evidence type="ECO:0000256" key="2">
    <source>
        <dbReference type="ARBA" id="ARBA00022670"/>
    </source>
</evidence>
<dbReference type="InterPro" id="IPR057766">
    <property type="entry name" value="Znf-C2H2_OTU1-like_C"/>
</dbReference>
<evidence type="ECO:0000256" key="4">
    <source>
        <dbReference type="ARBA" id="ARBA00022771"/>
    </source>
</evidence>
<keyword evidence="2" id="KW-0645">Protease</keyword>
<keyword evidence="12" id="KW-1185">Reference proteome</keyword>
<keyword evidence="5 9" id="KW-0833">Ubl conjugation pathway</keyword>
<dbReference type="PROSITE" id="PS50802">
    <property type="entry name" value="OTU"/>
    <property type="match status" value="1"/>
</dbReference>
<evidence type="ECO:0000256" key="8">
    <source>
        <dbReference type="ARBA" id="ARBA00022833"/>
    </source>
</evidence>
<dbReference type="PANTHER" id="PTHR13312">
    <property type="entry name" value="HIV-INDUCED PROTEIN-7-LIKE PROTEASE"/>
    <property type="match status" value="1"/>
</dbReference>
<comment type="function">
    <text evidence="9">Hydrolase that can remove conjugated ubiquitin from proteins and may therefore play an important regulatory role at the level of protein turnover by preventing degradation.</text>
</comment>
<keyword evidence="3" id="KW-0479">Metal-binding</keyword>
<dbReference type="InterPro" id="IPR048857">
    <property type="entry name" value="OTU1_Ubl"/>
</dbReference>
<dbReference type="SUPFAM" id="SSF54001">
    <property type="entry name" value="Cysteine proteinases"/>
    <property type="match status" value="1"/>
</dbReference>
<dbReference type="GO" id="GO:0036503">
    <property type="term" value="P:ERAD pathway"/>
    <property type="evidence" value="ECO:0007669"/>
    <property type="project" value="TreeGrafter"/>
</dbReference>
<organism evidence="11 12">
    <name type="scientific">Xylaria bambusicola</name>
    <dbReference type="NCBI Taxonomy" id="326684"/>
    <lineage>
        <taxon>Eukaryota</taxon>
        <taxon>Fungi</taxon>
        <taxon>Dikarya</taxon>
        <taxon>Ascomycota</taxon>
        <taxon>Pezizomycotina</taxon>
        <taxon>Sordariomycetes</taxon>
        <taxon>Xylariomycetidae</taxon>
        <taxon>Xylariales</taxon>
        <taxon>Xylariaceae</taxon>
        <taxon>Xylaria</taxon>
    </lineage>
</organism>
<dbReference type="EC" id="3.4.19.12" evidence="9"/>
<comment type="caution">
    <text evidence="11">The sequence shown here is derived from an EMBL/GenBank/DDBJ whole genome shotgun (WGS) entry which is preliminary data.</text>
</comment>
<dbReference type="Proteomes" id="UP001305414">
    <property type="component" value="Unassembled WGS sequence"/>
</dbReference>
<keyword evidence="8" id="KW-0862">Zinc</keyword>
<dbReference type="InterPro" id="IPR038765">
    <property type="entry name" value="Papain-like_cys_pep_sf"/>
</dbReference>
<keyword evidence="6 9" id="KW-0378">Hydrolase</keyword>
<dbReference type="InterPro" id="IPR013087">
    <property type="entry name" value="Znf_C2H2_type"/>
</dbReference>
<evidence type="ECO:0000313" key="11">
    <source>
        <dbReference type="EMBL" id="KAK5625513.1"/>
    </source>
</evidence>
<dbReference type="Pfam" id="PF02338">
    <property type="entry name" value="OTU"/>
    <property type="match status" value="1"/>
</dbReference>
<dbReference type="EMBL" id="JAWHQM010000002">
    <property type="protein sequence ID" value="KAK5625513.1"/>
    <property type="molecule type" value="Genomic_DNA"/>
</dbReference>